<dbReference type="EC" id="6.3.2.12" evidence="5"/>
<evidence type="ECO:0000256" key="3">
    <source>
        <dbReference type="ARBA" id="ARBA00005150"/>
    </source>
</evidence>
<keyword evidence="22" id="KW-0812">Transmembrane</keyword>
<evidence type="ECO:0000256" key="18">
    <source>
        <dbReference type="ARBA" id="ARBA00047808"/>
    </source>
</evidence>
<protein>
    <recommendedName>
        <fullName evidence="7">Dihydrofolate synthase/folylpolyglutamate synthase</fullName>
        <ecNumber evidence="5">6.3.2.12</ecNumber>
        <ecNumber evidence="6">6.3.2.17</ecNumber>
    </recommendedName>
    <alternativeName>
        <fullName evidence="16">Folylpoly-gamma-glutamate synthetase-dihydrofolate synthetase</fullName>
    </alternativeName>
    <alternativeName>
        <fullName evidence="14">Folylpolyglutamate synthetase</fullName>
    </alternativeName>
    <alternativeName>
        <fullName evidence="15">Tetrahydrofolylpolyglutamate synthase</fullName>
    </alternativeName>
</protein>
<dbReference type="SUPFAM" id="SSF53623">
    <property type="entry name" value="MurD-like peptide ligases, catalytic domain"/>
    <property type="match status" value="1"/>
</dbReference>
<dbReference type="Pfam" id="PF02875">
    <property type="entry name" value="Mur_ligase_C"/>
    <property type="match status" value="1"/>
</dbReference>
<evidence type="ECO:0000256" key="21">
    <source>
        <dbReference type="PIRNR" id="PIRNR001563"/>
    </source>
</evidence>
<dbReference type="GO" id="GO:0005737">
    <property type="term" value="C:cytoplasm"/>
    <property type="evidence" value="ECO:0007669"/>
    <property type="project" value="TreeGrafter"/>
</dbReference>
<comment type="catalytic activity">
    <reaction evidence="19">
        <text>(6R)-5,10-methylenetetrahydrofolyl-(gamma-L-Glu)(n) + L-glutamate + ATP = (6R)-5,10-methylenetetrahydrofolyl-(gamma-L-Glu)(n+1) + ADP + phosphate + H(+)</text>
        <dbReference type="Rhea" id="RHEA:51912"/>
        <dbReference type="Rhea" id="RHEA-COMP:13257"/>
        <dbReference type="Rhea" id="RHEA-COMP:13258"/>
        <dbReference type="ChEBI" id="CHEBI:15378"/>
        <dbReference type="ChEBI" id="CHEBI:29985"/>
        <dbReference type="ChEBI" id="CHEBI:30616"/>
        <dbReference type="ChEBI" id="CHEBI:43474"/>
        <dbReference type="ChEBI" id="CHEBI:136572"/>
        <dbReference type="ChEBI" id="CHEBI:456216"/>
        <dbReference type="EC" id="6.3.2.17"/>
    </reaction>
</comment>
<dbReference type="GO" id="GO:0005524">
    <property type="term" value="F:ATP binding"/>
    <property type="evidence" value="ECO:0007669"/>
    <property type="project" value="UniProtKB-KW"/>
</dbReference>
<dbReference type="InterPro" id="IPR013221">
    <property type="entry name" value="Mur_ligase_cen"/>
</dbReference>
<keyword evidence="11 21" id="KW-0067">ATP-binding</keyword>
<evidence type="ECO:0000313" key="27">
    <source>
        <dbReference type="Proteomes" id="UP000054735"/>
    </source>
</evidence>
<evidence type="ECO:0000256" key="6">
    <source>
        <dbReference type="ARBA" id="ARBA00013025"/>
    </source>
</evidence>
<evidence type="ECO:0000256" key="20">
    <source>
        <dbReference type="ARBA" id="ARBA00049161"/>
    </source>
</evidence>
<comment type="pathway">
    <text evidence="2">Cofactor biosynthesis; tetrahydrofolate biosynthesis; 7,8-dihydrofolate from 2-amino-4-hydroxy-6-hydroxymethyl-7,8-dihydropteridine diphosphate and 4-aminobenzoate: step 2/2.</text>
</comment>
<feature type="domain" description="Mur ligase central" evidence="24">
    <location>
        <begin position="49"/>
        <end position="189"/>
    </location>
</feature>
<dbReference type="UniPathway" id="UPA00077">
    <property type="reaction ID" value="UER00157"/>
</dbReference>
<keyword evidence="9" id="KW-0479">Metal-binding</keyword>
<comment type="function">
    <text evidence="1">Functions in two distinct reactions of the de novo folate biosynthetic pathway. Catalyzes the addition of a glutamate residue to dihydropteroate (7,8-dihydropteroate or H2Pte) to form dihydrofolate (7,8-dihydrofolate monoglutamate or H2Pte-Glu). Also catalyzes successive additions of L-glutamate to tetrahydrofolate or 10-formyltetrahydrofolate or 5,10-methylenetetrahydrofolate, leading to folylpolyglutamate derivatives.</text>
</comment>
<dbReference type="STRING" id="28083.Lbir_0614"/>
<dbReference type="PANTHER" id="PTHR11136">
    <property type="entry name" value="FOLYLPOLYGLUTAMATE SYNTHASE-RELATED"/>
    <property type="match status" value="1"/>
</dbReference>
<reference evidence="25 27" key="1">
    <citation type="submission" date="2015-11" db="EMBL/GenBank/DDBJ databases">
        <title>Genomic analysis of 38 Legionella species identifies large and diverse effector repertoires.</title>
        <authorList>
            <person name="Burstein D."/>
            <person name="Amaro F."/>
            <person name="Zusman T."/>
            <person name="Lifshitz Z."/>
            <person name="Cohen O."/>
            <person name="Gilbert J.A."/>
            <person name="Pupko T."/>
            <person name="Shuman H.A."/>
            <person name="Segal G."/>
        </authorList>
    </citation>
    <scope>NUCLEOTIDE SEQUENCE [LARGE SCALE GENOMIC DNA]</scope>
    <source>
        <strain evidence="25 27">CDC#1407-AL-14</strain>
    </source>
</reference>
<evidence type="ECO:0000256" key="9">
    <source>
        <dbReference type="ARBA" id="ARBA00022723"/>
    </source>
</evidence>
<dbReference type="InterPro" id="IPR036615">
    <property type="entry name" value="Mur_ligase_C_dom_sf"/>
</dbReference>
<evidence type="ECO:0000256" key="19">
    <source>
        <dbReference type="ARBA" id="ARBA00049035"/>
    </source>
</evidence>
<evidence type="ECO:0000256" key="4">
    <source>
        <dbReference type="ARBA" id="ARBA00008276"/>
    </source>
</evidence>
<evidence type="ECO:0000313" key="28">
    <source>
        <dbReference type="Proteomes" id="UP000255066"/>
    </source>
</evidence>
<evidence type="ECO:0000313" key="25">
    <source>
        <dbReference type="EMBL" id="KTC75240.1"/>
    </source>
</evidence>
<evidence type="ECO:0000256" key="22">
    <source>
        <dbReference type="SAM" id="Phobius"/>
    </source>
</evidence>
<organism evidence="26 28">
    <name type="scientific">Legionella birminghamensis</name>
    <dbReference type="NCBI Taxonomy" id="28083"/>
    <lineage>
        <taxon>Bacteria</taxon>
        <taxon>Pseudomonadati</taxon>
        <taxon>Pseudomonadota</taxon>
        <taxon>Gammaproteobacteria</taxon>
        <taxon>Legionellales</taxon>
        <taxon>Legionellaceae</taxon>
        <taxon>Legionella</taxon>
    </lineage>
</organism>
<keyword evidence="8 21" id="KW-0436">Ligase</keyword>
<keyword evidence="22" id="KW-0472">Membrane</keyword>
<comment type="pathway">
    <text evidence="3">Cofactor biosynthesis; tetrahydrofolylpolyglutamate biosynthesis.</text>
</comment>
<evidence type="ECO:0000256" key="11">
    <source>
        <dbReference type="ARBA" id="ARBA00022840"/>
    </source>
</evidence>
<dbReference type="OrthoDB" id="9809356at2"/>
<keyword evidence="12" id="KW-0460">Magnesium</keyword>
<dbReference type="RefSeq" id="WP_058522721.1">
    <property type="nucleotide sequence ID" value="NZ_CAAAHV010000022.1"/>
</dbReference>
<evidence type="ECO:0000259" key="23">
    <source>
        <dbReference type="Pfam" id="PF02875"/>
    </source>
</evidence>
<keyword evidence="22" id="KW-1133">Transmembrane helix</keyword>
<dbReference type="GO" id="GO:0046654">
    <property type="term" value="P:tetrahydrofolate biosynthetic process"/>
    <property type="evidence" value="ECO:0007669"/>
    <property type="project" value="UniProtKB-UniPathway"/>
</dbReference>
<evidence type="ECO:0000256" key="1">
    <source>
        <dbReference type="ARBA" id="ARBA00002714"/>
    </source>
</evidence>
<evidence type="ECO:0000313" key="26">
    <source>
        <dbReference type="EMBL" id="STX31809.1"/>
    </source>
</evidence>
<dbReference type="PIRSF" id="PIRSF001563">
    <property type="entry name" value="Folylpolyglu_synth"/>
    <property type="match status" value="1"/>
</dbReference>
<dbReference type="Gene3D" id="3.90.190.20">
    <property type="entry name" value="Mur ligase, C-terminal domain"/>
    <property type="match status" value="1"/>
</dbReference>
<dbReference type="GO" id="GO:0046656">
    <property type="term" value="P:folic acid biosynthetic process"/>
    <property type="evidence" value="ECO:0007669"/>
    <property type="project" value="UniProtKB-KW"/>
</dbReference>
<dbReference type="InterPro" id="IPR001645">
    <property type="entry name" value="Folylpolyglutamate_synth"/>
</dbReference>
<dbReference type="InterPro" id="IPR018109">
    <property type="entry name" value="Folylpolyglutamate_synth_CS"/>
</dbReference>
<evidence type="ECO:0000256" key="13">
    <source>
        <dbReference type="ARBA" id="ARBA00022909"/>
    </source>
</evidence>
<accession>A0A378I9I7</accession>
<evidence type="ECO:0000256" key="10">
    <source>
        <dbReference type="ARBA" id="ARBA00022741"/>
    </source>
</evidence>
<dbReference type="GO" id="GO:0004326">
    <property type="term" value="F:tetrahydrofolylpolyglutamate synthase activity"/>
    <property type="evidence" value="ECO:0007669"/>
    <property type="project" value="UniProtKB-EC"/>
</dbReference>
<evidence type="ECO:0000256" key="15">
    <source>
        <dbReference type="ARBA" id="ARBA00030592"/>
    </source>
</evidence>
<dbReference type="PANTHER" id="PTHR11136:SF0">
    <property type="entry name" value="DIHYDROFOLATE SYNTHETASE-RELATED"/>
    <property type="match status" value="1"/>
</dbReference>
<dbReference type="InterPro" id="IPR004101">
    <property type="entry name" value="Mur_ligase_C"/>
</dbReference>
<evidence type="ECO:0000256" key="17">
    <source>
        <dbReference type="ARBA" id="ARBA00047493"/>
    </source>
</evidence>
<keyword evidence="10 21" id="KW-0547">Nucleotide-binding</keyword>
<dbReference type="AlphaFoldDB" id="A0A378I9I7"/>
<dbReference type="EMBL" id="UGNW01000001">
    <property type="protein sequence ID" value="STX31809.1"/>
    <property type="molecule type" value="Genomic_DNA"/>
</dbReference>
<reference evidence="26 28" key="2">
    <citation type="submission" date="2018-06" db="EMBL/GenBank/DDBJ databases">
        <authorList>
            <consortium name="Pathogen Informatics"/>
            <person name="Doyle S."/>
        </authorList>
    </citation>
    <scope>NUCLEOTIDE SEQUENCE [LARGE SCALE GENOMIC DNA]</scope>
    <source>
        <strain evidence="26 28">NCTC12437</strain>
    </source>
</reference>
<dbReference type="InterPro" id="IPR036565">
    <property type="entry name" value="Mur-like_cat_sf"/>
</dbReference>
<comment type="catalytic activity">
    <reaction evidence="17">
        <text>(6S)-5,6,7,8-tetrahydrofolyl-(gamma-L-Glu)(n) + L-glutamate + ATP = (6S)-5,6,7,8-tetrahydrofolyl-(gamma-L-Glu)(n+1) + ADP + phosphate + H(+)</text>
        <dbReference type="Rhea" id="RHEA:10580"/>
        <dbReference type="Rhea" id="RHEA-COMP:14738"/>
        <dbReference type="Rhea" id="RHEA-COMP:14740"/>
        <dbReference type="ChEBI" id="CHEBI:15378"/>
        <dbReference type="ChEBI" id="CHEBI:29985"/>
        <dbReference type="ChEBI" id="CHEBI:30616"/>
        <dbReference type="ChEBI" id="CHEBI:43474"/>
        <dbReference type="ChEBI" id="CHEBI:141005"/>
        <dbReference type="ChEBI" id="CHEBI:456216"/>
        <dbReference type="EC" id="6.3.2.17"/>
    </reaction>
</comment>
<sequence length="430" mass="47267">MQSDKKTLGQWLSELENRHRKEIQLGLSRVKLIAETLDLLKPAKTIISVAGTNGKGSAVATLEELYTCAGFRVGAYTSPHLIAFNERIRINKKPIEDEPLAKLFEILDAAGKDSGLTFFEMATLAALLHFKEQNLDVAILEVGLGGRLDATNIIDSDLAIITTVDYDHQEYLGTTLEAIGTEKAGILRKGKPFIGASSNLPASVLKRARELSSPSLINGTNYSYTLAESSISINFQEKILTFPRPHLHPDSTSASIIAALILSDKLPVKEADICSSIEKVNLPARLQMIRRGEKTLLLDVAHNPQSARFLAEFVTRQKIHGNIHAVFSALNDKDIKGIVEPLLPLVNYWYPARLNSKRACIAEQLLKELPTSNEQMTGYFDSPEEAYNAAFRQAKAGDLIIAFGSFILVGAVLNAVSESYLEGLYDFSNR</sequence>
<evidence type="ECO:0000256" key="16">
    <source>
        <dbReference type="ARBA" id="ARBA00032510"/>
    </source>
</evidence>
<keyword evidence="27" id="KW-1185">Reference proteome</keyword>
<evidence type="ECO:0000256" key="8">
    <source>
        <dbReference type="ARBA" id="ARBA00022598"/>
    </source>
</evidence>
<name>A0A378I9I7_9GAMM</name>
<evidence type="ECO:0000256" key="2">
    <source>
        <dbReference type="ARBA" id="ARBA00004799"/>
    </source>
</evidence>
<keyword evidence="13" id="KW-0289">Folate biosynthesis</keyword>
<feature type="transmembrane region" description="Helical" evidence="22">
    <location>
        <begin position="399"/>
        <end position="417"/>
    </location>
</feature>
<feature type="domain" description="Mur ligase C-terminal" evidence="23">
    <location>
        <begin position="285"/>
        <end position="406"/>
    </location>
</feature>
<evidence type="ECO:0000256" key="14">
    <source>
        <dbReference type="ARBA" id="ARBA00030048"/>
    </source>
</evidence>
<proteinExistence type="inferred from homology"/>
<dbReference type="GO" id="GO:0046872">
    <property type="term" value="F:metal ion binding"/>
    <property type="evidence" value="ECO:0007669"/>
    <property type="project" value="UniProtKB-KW"/>
</dbReference>
<dbReference type="Gene3D" id="3.40.1190.10">
    <property type="entry name" value="Mur-like, catalytic domain"/>
    <property type="match status" value="1"/>
</dbReference>
<evidence type="ECO:0000256" key="5">
    <source>
        <dbReference type="ARBA" id="ARBA00013023"/>
    </source>
</evidence>
<dbReference type="PROSITE" id="PS01012">
    <property type="entry name" value="FOLYLPOLYGLU_SYNT_2"/>
    <property type="match status" value="1"/>
</dbReference>
<dbReference type="NCBIfam" id="TIGR01499">
    <property type="entry name" value="folC"/>
    <property type="match status" value="1"/>
</dbReference>
<evidence type="ECO:0000259" key="24">
    <source>
        <dbReference type="Pfam" id="PF08245"/>
    </source>
</evidence>
<evidence type="ECO:0000256" key="12">
    <source>
        <dbReference type="ARBA" id="ARBA00022842"/>
    </source>
</evidence>
<dbReference type="GO" id="GO:0008841">
    <property type="term" value="F:dihydrofolate synthase activity"/>
    <property type="evidence" value="ECO:0007669"/>
    <property type="project" value="UniProtKB-EC"/>
</dbReference>
<dbReference type="Proteomes" id="UP000255066">
    <property type="component" value="Unassembled WGS sequence"/>
</dbReference>
<dbReference type="Proteomes" id="UP000054735">
    <property type="component" value="Unassembled WGS sequence"/>
</dbReference>
<dbReference type="EC" id="6.3.2.17" evidence="6"/>
<comment type="catalytic activity">
    <reaction evidence="18">
        <text>10-formyltetrahydrofolyl-(gamma-L-Glu)(n) + L-glutamate + ATP = 10-formyltetrahydrofolyl-(gamma-L-Glu)(n+1) + ADP + phosphate + H(+)</text>
        <dbReference type="Rhea" id="RHEA:51904"/>
        <dbReference type="Rhea" id="RHEA-COMP:13088"/>
        <dbReference type="Rhea" id="RHEA-COMP:14300"/>
        <dbReference type="ChEBI" id="CHEBI:15378"/>
        <dbReference type="ChEBI" id="CHEBI:29985"/>
        <dbReference type="ChEBI" id="CHEBI:30616"/>
        <dbReference type="ChEBI" id="CHEBI:43474"/>
        <dbReference type="ChEBI" id="CHEBI:134413"/>
        <dbReference type="ChEBI" id="CHEBI:456216"/>
        <dbReference type="EC" id="6.3.2.17"/>
    </reaction>
</comment>
<dbReference type="EMBL" id="LNXT01000006">
    <property type="protein sequence ID" value="KTC75240.1"/>
    <property type="molecule type" value="Genomic_DNA"/>
</dbReference>
<dbReference type="Pfam" id="PF08245">
    <property type="entry name" value="Mur_ligase_M"/>
    <property type="match status" value="1"/>
</dbReference>
<dbReference type="SUPFAM" id="SSF53244">
    <property type="entry name" value="MurD-like peptide ligases, peptide-binding domain"/>
    <property type="match status" value="1"/>
</dbReference>
<gene>
    <name evidence="26" type="primary">folC</name>
    <name evidence="25" type="ORF">Lbir_0614</name>
    <name evidence="26" type="ORF">NCTC12437_01583</name>
</gene>
<comment type="similarity">
    <text evidence="4 21">Belongs to the folylpolyglutamate synthase family.</text>
</comment>
<evidence type="ECO:0000256" key="7">
    <source>
        <dbReference type="ARBA" id="ARBA00019357"/>
    </source>
</evidence>
<comment type="catalytic activity">
    <reaction evidence="20">
        <text>7,8-dihydropteroate + L-glutamate + ATP = 7,8-dihydrofolate + ADP + phosphate + H(+)</text>
        <dbReference type="Rhea" id="RHEA:23584"/>
        <dbReference type="ChEBI" id="CHEBI:15378"/>
        <dbReference type="ChEBI" id="CHEBI:17839"/>
        <dbReference type="ChEBI" id="CHEBI:29985"/>
        <dbReference type="ChEBI" id="CHEBI:30616"/>
        <dbReference type="ChEBI" id="CHEBI:43474"/>
        <dbReference type="ChEBI" id="CHEBI:57451"/>
        <dbReference type="ChEBI" id="CHEBI:456216"/>
        <dbReference type="EC" id="6.3.2.12"/>
    </reaction>
</comment>